<dbReference type="Proteomes" id="UP000308730">
    <property type="component" value="Unassembled WGS sequence"/>
</dbReference>
<dbReference type="PROSITE" id="PS50181">
    <property type="entry name" value="FBOX"/>
    <property type="match status" value="1"/>
</dbReference>
<evidence type="ECO:0000313" key="2">
    <source>
        <dbReference type="EMBL" id="THH27326.1"/>
    </source>
</evidence>
<comment type="caution">
    <text evidence="2">The sequence shown here is derived from an EMBL/GenBank/DDBJ whole genome shotgun (WGS) entry which is preliminary data.</text>
</comment>
<organism evidence="2 3">
    <name type="scientific">Antrodiella citrinella</name>
    <dbReference type="NCBI Taxonomy" id="2447956"/>
    <lineage>
        <taxon>Eukaryota</taxon>
        <taxon>Fungi</taxon>
        <taxon>Dikarya</taxon>
        <taxon>Basidiomycota</taxon>
        <taxon>Agaricomycotina</taxon>
        <taxon>Agaricomycetes</taxon>
        <taxon>Polyporales</taxon>
        <taxon>Steccherinaceae</taxon>
        <taxon>Antrodiella</taxon>
    </lineage>
</organism>
<proteinExistence type="predicted"/>
<dbReference type="SUPFAM" id="SSF81383">
    <property type="entry name" value="F-box domain"/>
    <property type="match status" value="1"/>
</dbReference>
<evidence type="ECO:0000259" key="1">
    <source>
        <dbReference type="PROSITE" id="PS50181"/>
    </source>
</evidence>
<accession>A0A4S4MMY5</accession>
<protein>
    <recommendedName>
        <fullName evidence="1">F-box domain-containing protein</fullName>
    </recommendedName>
</protein>
<dbReference type="AlphaFoldDB" id="A0A4S4MMY5"/>
<sequence length="497" mass="56491">MLPSPQMPVDAQNAPIFGLPSELTESIVVLLAEYPVAIAAFAQTCRHFRSLVYATADDHLWRNLFLALHDDPRRAYRAVPPSPLVKWGEEYQRRVRAYNYFRREQMLYSRIPEHYADPSAVLAFEALQTLHSMIDTTTPHPPAAGVAPQPCEESLIKAHYRAPNFSPHPFDLKEPTKTMLMYRNIVYYGIPINLVRELHRETNHATPELHKLIAFSGLHTCRTDEELPEPSLTESVPITLLVGRPKVTNVNLVAFKQHMLFEAKRTVYNMDYPTKDRLYGPFCRVSGRRSTNSCDHYPHWKHLAAVRLVVQEAMVEEFANEGPEFPMTEPMALRSRWVTLPSIPTPLSENSPSNLSSERDWAGVTGLWRRLVTWYGYGSLLDLNDTDFDEVVMGNVFEIRTCVPVRLRVVGYIHDDGSPADFPTIKTEEGRVSMLSDGSVRWTTWSYTDASKRKRQWVSEGVQIGGIGSTAGAIGMWTGASHEDGDPIGAWWQWRVE</sequence>
<gene>
    <name evidence="2" type="ORF">EUX98_g6865</name>
</gene>
<dbReference type="InterPro" id="IPR001810">
    <property type="entry name" value="F-box_dom"/>
</dbReference>
<dbReference type="InterPro" id="IPR036047">
    <property type="entry name" value="F-box-like_dom_sf"/>
</dbReference>
<reference evidence="2 3" key="1">
    <citation type="submission" date="2019-02" db="EMBL/GenBank/DDBJ databases">
        <title>Genome sequencing of the rare red list fungi Antrodiella citrinella (Flaviporus citrinellus).</title>
        <authorList>
            <person name="Buettner E."/>
            <person name="Kellner H."/>
        </authorList>
    </citation>
    <scope>NUCLEOTIDE SEQUENCE [LARGE SCALE GENOMIC DNA]</scope>
    <source>
        <strain evidence="2 3">DSM 108506</strain>
    </source>
</reference>
<dbReference type="OrthoDB" id="3226064at2759"/>
<dbReference type="Gene3D" id="1.20.1280.50">
    <property type="match status" value="1"/>
</dbReference>
<keyword evidence="3" id="KW-1185">Reference proteome</keyword>
<name>A0A4S4MMY5_9APHY</name>
<evidence type="ECO:0000313" key="3">
    <source>
        <dbReference type="Proteomes" id="UP000308730"/>
    </source>
</evidence>
<dbReference type="EMBL" id="SGPM01000261">
    <property type="protein sequence ID" value="THH27326.1"/>
    <property type="molecule type" value="Genomic_DNA"/>
</dbReference>
<feature type="domain" description="F-box" evidence="1">
    <location>
        <begin position="13"/>
        <end position="64"/>
    </location>
</feature>